<proteinExistence type="predicted"/>
<evidence type="ECO:0000256" key="1">
    <source>
        <dbReference type="ARBA" id="ARBA00001947"/>
    </source>
</evidence>
<keyword evidence="4" id="KW-0862">Zinc</keyword>
<dbReference type="GO" id="GO:0016787">
    <property type="term" value="F:hydrolase activity"/>
    <property type="evidence" value="ECO:0007669"/>
    <property type="project" value="UniProtKB-KW"/>
</dbReference>
<evidence type="ECO:0000256" key="2">
    <source>
        <dbReference type="ARBA" id="ARBA00022723"/>
    </source>
</evidence>
<feature type="domain" description="Metallo-beta-lactamase" evidence="5">
    <location>
        <begin position="19"/>
        <end position="211"/>
    </location>
</feature>
<name>K7S4Q6_ACIA4</name>
<dbReference type="InterPro" id="IPR051453">
    <property type="entry name" value="MBL_Glyoxalase_II"/>
</dbReference>
<dbReference type="AlphaFoldDB" id="K7S4Q6"/>
<evidence type="ECO:0000313" key="6">
    <source>
        <dbReference type="EMBL" id="AFV89597.1"/>
    </source>
</evidence>
<dbReference type="STRING" id="1171373.PACID_17930"/>
<dbReference type="EMBL" id="CP003493">
    <property type="protein sequence ID" value="AFV89597.1"/>
    <property type="molecule type" value="Genomic_DNA"/>
</dbReference>
<dbReference type="PANTHER" id="PTHR46233:SF3">
    <property type="entry name" value="HYDROXYACYLGLUTATHIONE HYDROLASE GLOC"/>
    <property type="match status" value="1"/>
</dbReference>
<dbReference type="PANTHER" id="PTHR46233">
    <property type="entry name" value="HYDROXYACYLGLUTATHIONE HYDROLASE GLOC"/>
    <property type="match status" value="1"/>
</dbReference>
<dbReference type="Proteomes" id="UP000000214">
    <property type="component" value="Chromosome"/>
</dbReference>
<protein>
    <submittedName>
        <fullName evidence="6">Metallo-beta-lactamase domain-containing protein</fullName>
    </submittedName>
</protein>
<evidence type="ECO:0000256" key="3">
    <source>
        <dbReference type="ARBA" id="ARBA00022801"/>
    </source>
</evidence>
<organism evidence="6 7">
    <name type="scientific">Acidipropionibacterium acidipropionici (strain ATCC 4875 / DSM 20272 / JCM 6432 / NBRC 12425 / NCIMB 8070 / 4)</name>
    <name type="common">Propionibacterium acidipropionici</name>
    <dbReference type="NCBI Taxonomy" id="1171373"/>
    <lineage>
        <taxon>Bacteria</taxon>
        <taxon>Bacillati</taxon>
        <taxon>Actinomycetota</taxon>
        <taxon>Actinomycetes</taxon>
        <taxon>Propionibacteriales</taxon>
        <taxon>Propionibacteriaceae</taxon>
        <taxon>Acidipropionibacterium</taxon>
    </lineage>
</organism>
<accession>K7S4Q6</accession>
<evidence type="ECO:0000256" key="4">
    <source>
        <dbReference type="ARBA" id="ARBA00022833"/>
    </source>
</evidence>
<dbReference type="HOGENOM" id="CLU_030571_5_0_11"/>
<evidence type="ECO:0000313" key="7">
    <source>
        <dbReference type="Proteomes" id="UP000000214"/>
    </source>
</evidence>
<dbReference type="KEGG" id="pbo:PACID_17930"/>
<dbReference type="Gene3D" id="3.60.15.10">
    <property type="entry name" value="Ribonuclease Z/Hydroxyacylglutathione hydrolase-like"/>
    <property type="match status" value="1"/>
</dbReference>
<sequence length="237" mass="24874">MPDMVAVVLIASFVTGPFQANCYLLAAAQGCDCVIVDPGMEAMETLARGLAAHHLNPVAVALTHGHIDHVGSAREAGRRYDVPVYCPVDDRNLLSEPMEGLGDFAAPLLMQYYGSTSLEEPDEVIDVAHDSHHSLAGFDLEFLHAPGHTPGCSMIRLVDAEHGPVVLSGDVVFAGSIGRTDMPGGDPDAMAASLTQVVWPLDDATHLLPGHGGPTTMAAERATNPYLTAPDSNASSN</sequence>
<dbReference type="InterPro" id="IPR036866">
    <property type="entry name" value="RibonucZ/Hydroxyglut_hydro"/>
</dbReference>
<comment type="cofactor">
    <cofactor evidence="1">
        <name>Zn(2+)</name>
        <dbReference type="ChEBI" id="CHEBI:29105"/>
    </cofactor>
</comment>
<dbReference type="InterPro" id="IPR001279">
    <property type="entry name" value="Metallo-B-lactamas"/>
</dbReference>
<gene>
    <name evidence="6" type="ordered locus">PACID_17930</name>
</gene>
<dbReference type="PATRIC" id="fig|1171373.8.peg.1772"/>
<dbReference type="SUPFAM" id="SSF56281">
    <property type="entry name" value="Metallo-hydrolase/oxidoreductase"/>
    <property type="match status" value="1"/>
</dbReference>
<keyword evidence="2" id="KW-0479">Metal-binding</keyword>
<dbReference type="Pfam" id="PF00753">
    <property type="entry name" value="Lactamase_B"/>
    <property type="match status" value="1"/>
</dbReference>
<reference evidence="6 7" key="1">
    <citation type="journal article" date="2012" name="BMC Genomics">
        <title>The genome sequence of Propionibacterium acidipropionici provides insights into its biotechnological and industrial potential.</title>
        <authorList>
            <person name="Parizzi L.P."/>
            <person name="Grassi M.C."/>
            <person name="Llerena L.A."/>
            <person name="Carazzolle M.F."/>
            <person name="Queiroz V.L."/>
            <person name="Lunardi I."/>
            <person name="Zeidler A.F."/>
            <person name="Teixeira P.J."/>
            <person name="Mieczkowski P."/>
            <person name="Rincones J."/>
            <person name="Pereira G.A."/>
        </authorList>
    </citation>
    <scope>NUCLEOTIDE SEQUENCE [LARGE SCALE GENOMIC DNA]</scope>
    <source>
        <strain evidence="7">ATCC 4875 / DSM 20272 / JCM 6432 / NBRC 12425 / NCIMB 8070</strain>
    </source>
</reference>
<dbReference type="eggNOG" id="COG0491">
    <property type="taxonomic scope" value="Bacteria"/>
</dbReference>
<keyword evidence="3" id="KW-0378">Hydrolase</keyword>
<dbReference type="SMART" id="SM00849">
    <property type="entry name" value="Lactamase_B"/>
    <property type="match status" value="1"/>
</dbReference>
<dbReference type="GO" id="GO:0046872">
    <property type="term" value="F:metal ion binding"/>
    <property type="evidence" value="ECO:0007669"/>
    <property type="project" value="UniProtKB-KW"/>
</dbReference>
<evidence type="ECO:0000259" key="5">
    <source>
        <dbReference type="SMART" id="SM00849"/>
    </source>
</evidence>